<protein>
    <submittedName>
        <fullName evidence="1">S ribonuclease</fullName>
    </submittedName>
</protein>
<dbReference type="EMBL" id="SMOL01000753">
    <property type="protein sequence ID" value="KAB2600024.1"/>
    <property type="molecule type" value="Genomic_DNA"/>
</dbReference>
<reference evidence="1 2" key="1">
    <citation type="submission" date="2019-09" db="EMBL/GenBank/DDBJ databases">
        <authorList>
            <person name="Ou C."/>
        </authorList>
    </citation>
    <scope>NUCLEOTIDE SEQUENCE [LARGE SCALE GENOMIC DNA]</scope>
    <source>
        <strain evidence="1">S2</strain>
        <tissue evidence="1">Leaf</tissue>
    </source>
</reference>
<reference evidence="2" key="2">
    <citation type="submission" date="2019-10" db="EMBL/GenBank/DDBJ databases">
        <title>A de novo genome assembly of a pear dwarfing rootstock.</title>
        <authorList>
            <person name="Wang F."/>
            <person name="Wang J."/>
            <person name="Li S."/>
            <person name="Zhang Y."/>
            <person name="Fang M."/>
            <person name="Ma L."/>
            <person name="Zhao Y."/>
            <person name="Jiang S."/>
        </authorList>
    </citation>
    <scope>NUCLEOTIDE SEQUENCE [LARGE SCALE GENOMIC DNA]</scope>
</reference>
<proteinExistence type="predicted"/>
<keyword evidence="2" id="KW-1185">Reference proteome</keyword>
<organism evidence="1 2">
    <name type="scientific">Pyrus ussuriensis x Pyrus communis</name>
    <dbReference type="NCBI Taxonomy" id="2448454"/>
    <lineage>
        <taxon>Eukaryota</taxon>
        <taxon>Viridiplantae</taxon>
        <taxon>Streptophyta</taxon>
        <taxon>Embryophyta</taxon>
        <taxon>Tracheophyta</taxon>
        <taxon>Spermatophyta</taxon>
        <taxon>Magnoliopsida</taxon>
        <taxon>eudicotyledons</taxon>
        <taxon>Gunneridae</taxon>
        <taxon>Pentapetalae</taxon>
        <taxon>rosids</taxon>
        <taxon>fabids</taxon>
        <taxon>Rosales</taxon>
        <taxon>Rosaceae</taxon>
        <taxon>Amygdaloideae</taxon>
        <taxon>Maleae</taxon>
        <taxon>Pyrus</taxon>
    </lineage>
</organism>
<dbReference type="AlphaFoldDB" id="A0A5N5FP27"/>
<evidence type="ECO:0000313" key="1">
    <source>
        <dbReference type="EMBL" id="KAB2600024.1"/>
    </source>
</evidence>
<gene>
    <name evidence="1" type="ORF">D8674_010295</name>
</gene>
<accession>A0A5N5FP27</accession>
<dbReference type="Proteomes" id="UP000327157">
    <property type="component" value="Chromosome 13"/>
</dbReference>
<reference evidence="1 2" key="3">
    <citation type="submission" date="2019-11" db="EMBL/GenBank/DDBJ databases">
        <title>A de novo genome assembly of a pear dwarfing rootstock.</title>
        <authorList>
            <person name="Wang F."/>
            <person name="Wang J."/>
            <person name="Li S."/>
            <person name="Zhang Y."/>
            <person name="Fang M."/>
            <person name="Ma L."/>
            <person name="Zhao Y."/>
            <person name="Jiang S."/>
        </authorList>
    </citation>
    <scope>NUCLEOTIDE SEQUENCE [LARGE SCALE GENOMIC DNA]</scope>
    <source>
        <strain evidence="1">S2</strain>
        <tissue evidence="1">Leaf</tissue>
    </source>
</reference>
<sequence>MKPPLRTNSLPISTMALLIDDAIRYLKAVNQYSGGMISDIKHMLVFGSDTFMPKRRFTVSR</sequence>
<comment type="caution">
    <text evidence="1">The sequence shown here is derived from an EMBL/GenBank/DDBJ whole genome shotgun (WGS) entry which is preliminary data.</text>
</comment>
<name>A0A5N5FP27_9ROSA</name>
<evidence type="ECO:0000313" key="2">
    <source>
        <dbReference type="Proteomes" id="UP000327157"/>
    </source>
</evidence>